<gene>
    <name evidence="2" type="ORF">MKW98_015819</name>
</gene>
<evidence type="ECO:0000313" key="3">
    <source>
        <dbReference type="Proteomes" id="UP001202328"/>
    </source>
</evidence>
<accession>A0AAD4TFA6</accession>
<dbReference type="EMBL" id="JAJJMB010002176">
    <property type="protein sequence ID" value="KAI3952590.1"/>
    <property type="molecule type" value="Genomic_DNA"/>
</dbReference>
<reference evidence="2" key="1">
    <citation type="submission" date="2022-04" db="EMBL/GenBank/DDBJ databases">
        <title>A functionally conserved STORR gene fusion in Papaver species that diverged 16.8 million years ago.</title>
        <authorList>
            <person name="Catania T."/>
        </authorList>
    </citation>
    <scope>NUCLEOTIDE SEQUENCE</scope>
    <source>
        <strain evidence="2">S-188037</strain>
    </source>
</reference>
<comment type="caution">
    <text evidence="2">The sequence shown here is derived from an EMBL/GenBank/DDBJ whole genome shotgun (WGS) entry which is preliminary data.</text>
</comment>
<name>A0AAD4TFA6_9MAGN</name>
<sequence length="186" mass="20866">MYDMYINIIIQEHMGFSSDSFEENPMKSSEMFSEDAVGFSESMVEDSQLIGEEFKSLDDISEFNEGSFPPTKENEDIADSESSRALGTGQIPSRNSTEHAPICTPICTPSSVFFAEALVDKEKEAVVIRFMKDKYLPAIEMFKAVNDVSGMRVEGVIDCIIRLLIKSAIKKQEVFNFECREAISLV</sequence>
<dbReference type="Proteomes" id="UP001202328">
    <property type="component" value="Unassembled WGS sequence"/>
</dbReference>
<keyword evidence="3" id="KW-1185">Reference proteome</keyword>
<organism evidence="2 3">
    <name type="scientific">Papaver atlanticum</name>
    <dbReference type="NCBI Taxonomy" id="357466"/>
    <lineage>
        <taxon>Eukaryota</taxon>
        <taxon>Viridiplantae</taxon>
        <taxon>Streptophyta</taxon>
        <taxon>Embryophyta</taxon>
        <taxon>Tracheophyta</taxon>
        <taxon>Spermatophyta</taxon>
        <taxon>Magnoliopsida</taxon>
        <taxon>Ranunculales</taxon>
        <taxon>Papaveraceae</taxon>
        <taxon>Papaveroideae</taxon>
        <taxon>Papaver</taxon>
    </lineage>
</organism>
<evidence type="ECO:0000313" key="2">
    <source>
        <dbReference type="EMBL" id="KAI3952590.1"/>
    </source>
</evidence>
<proteinExistence type="predicted"/>
<dbReference type="AlphaFoldDB" id="A0AAD4TFA6"/>
<feature type="region of interest" description="Disordered" evidence="1">
    <location>
        <begin position="65"/>
        <end position="98"/>
    </location>
</feature>
<protein>
    <submittedName>
        <fullName evidence="2">Uncharacterized protein</fullName>
    </submittedName>
</protein>
<evidence type="ECO:0000256" key="1">
    <source>
        <dbReference type="SAM" id="MobiDB-lite"/>
    </source>
</evidence>